<evidence type="ECO:0000259" key="1">
    <source>
        <dbReference type="Pfam" id="PF00881"/>
    </source>
</evidence>
<protein>
    <submittedName>
        <fullName evidence="2">SagB/ThcOx family dehydrogenase</fullName>
    </submittedName>
</protein>
<gene>
    <name evidence="2" type="ORF">NP596_15055</name>
</gene>
<dbReference type="Gene3D" id="3.40.109.10">
    <property type="entry name" value="NADH Oxidase"/>
    <property type="match status" value="1"/>
</dbReference>
<accession>A0ABT1U802</accession>
<dbReference type="EMBL" id="JANIBK010000098">
    <property type="protein sequence ID" value="MCQ8129776.1"/>
    <property type="molecule type" value="Genomic_DNA"/>
</dbReference>
<dbReference type="SUPFAM" id="SSF55469">
    <property type="entry name" value="FMN-dependent nitroreductase-like"/>
    <property type="match status" value="1"/>
</dbReference>
<sequence length="226" mass="25352">APSQNLAASRLIRQRRSAQHFNGKAEPLPLADFQRILQALLPNAKPPFTAWNWPPQIHMLLFVHRVDGLEPGLYFLPRNGDDVSILKQAFSKDFVWQPVETPFELYRLVAGNVRQAAKTLSCHQPIASDSAFSLGMLARFAGNIEAEAWRYRRLFWEAGLLGQILYLEAEAAGIRGTGIGCFFDDAVHGVLGLQDNDWQSLYHFTVGTPLDDGRLETQPAYAHLLK</sequence>
<comment type="caution">
    <text evidence="2">The sequence shown here is derived from an EMBL/GenBank/DDBJ whole genome shotgun (WGS) entry which is preliminary data.</text>
</comment>
<dbReference type="Proteomes" id="UP001524586">
    <property type="component" value="Unassembled WGS sequence"/>
</dbReference>
<reference evidence="2 3" key="1">
    <citation type="submission" date="2022-07" db="EMBL/GenBank/DDBJ databases">
        <title>Methylomonas rivi sp. nov., Methylomonas rosea sp. nov., Methylomonas aureus sp. nov. and Methylomonas subterranea sp. nov., four novel methanotrophs isolated from a freshwater creek and the deep terrestrial subsurface.</title>
        <authorList>
            <person name="Abin C."/>
            <person name="Sankaranarayanan K."/>
            <person name="Garner C."/>
            <person name="Sindelar R."/>
            <person name="Kotary K."/>
            <person name="Garner R."/>
            <person name="Barclay S."/>
            <person name="Lawson P."/>
            <person name="Krumholz L."/>
        </authorList>
    </citation>
    <scope>NUCLEOTIDE SEQUENCE [LARGE SCALE GENOMIC DNA]</scope>
    <source>
        <strain evidence="2 3">WSC-6</strain>
    </source>
</reference>
<dbReference type="PANTHER" id="PTHR42741:SF3">
    <property type="entry name" value="NITROREDUCTASE FAMILY PROTEIN"/>
    <property type="match status" value="1"/>
</dbReference>
<dbReference type="Pfam" id="PF00881">
    <property type="entry name" value="Nitroreductase"/>
    <property type="match status" value="1"/>
</dbReference>
<keyword evidence="3" id="KW-1185">Reference proteome</keyword>
<dbReference type="RefSeq" id="WP_256616204.1">
    <property type="nucleotide sequence ID" value="NZ_JANIBK010000098.1"/>
</dbReference>
<proteinExistence type="predicted"/>
<dbReference type="InterPro" id="IPR000415">
    <property type="entry name" value="Nitroreductase-like"/>
</dbReference>
<name>A0ABT1U802_9GAMM</name>
<feature type="domain" description="Nitroreductase" evidence="1">
    <location>
        <begin position="144"/>
        <end position="207"/>
    </location>
</feature>
<evidence type="ECO:0000313" key="3">
    <source>
        <dbReference type="Proteomes" id="UP001524586"/>
    </source>
</evidence>
<organism evidence="2 3">
    <name type="scientific">Methylomonas rivi</name>
    <dbReference type="NCBI Taxonomy" id="2952226"/>
    <lineage>
        <taxon>Bacteria</taxon>
        <taxon>Pseudomonadati</taxon>
        <taxon>Pseudomonadota</taxon>
        <taxon>Gammaproteobacteria</taxon>
        <taxon>Methylococcales</taxon>
        <taxon>Methylococcaceae</taxon>
        <taxon>Methylomonas</taxon>
    </lineage>
</organism>
<dbReference type="PANTHER" id="PTHR42741">
    <property type="entry name" value="NITROREDUCTASE FAMILY PROTEIN"/>
    <property type="match status" value="1"/>
</dbReference>
<evidence type="ECO:0000313" key="2">
    <source>
        <dbReference type="EMBL" id="MCQ8129776.1"/>
    </source>
</evidence>
<feature type="non-terminal residue" evidence="2">
    <location>
        <position position="1"/>
    </location>
</feature>
<dbReference type="InterPro" id="IPR029479">
    <property type="entry name" value="Nitroreductase"/>
</dbReference>
<dbReference type="CDD" id="cd02142">
    <property type="entry name" value="McbC_SagB-like_oxidoreductase"/>
    <property type="match status" value="1"/>
</dbReference>